<dbReference type="InterPro" id="IPR000566">
    <property type="entry name" value="Lipocln_cytosolic_FA-bd_dom"/>
</dbReference>
<keyword evidence="6" id="KW-0813">Transport</keyword>
<organism evidence="8 9">
    <name type="scientific">Chironomus riparius</name>
    <dbReference type="NCBI Taxonomy" id="315576"/>
    <lineage>
        <taxon>Eukaryota</taxon>
        <taxon>Metazoa</taxon>
        <taxon>Ecdysozoa</taxon>
        <taxon>Arthropoda</taxon>
        <taxon>Hexapoda</taxon>
        <taxon>Insecta</taxon>
        <taxon>Pterygota</taxon>
        <taxon>Neoptera</taxon>
        <taxon>Endopterygota</taxon>
        <taxon>Diptera</taxon>
        <taxon>Nematocera</taxon>
        <taxon>Chironomoidea</taxon>
        <taxon>Chironomidae</taxon>
        <taxon>Chironominae</taxon>
        <taxon>Chironomus</taxon>
    </lineage>
</organism>
<evidence type="ECO:0000256" key="4">
    <source>
        <dbReference type="ARBA" id="ARBA00072951"/>
    </source>
</evidence>
<dbReference type="PRINTS" id="PR00178">
    <property type="entry name" value="FATTYACIDBP"/>
</dbReference>
<dbReference type="InterPro" id="IPR000463">
    <property type="entry name" value="Fatty_acid-bd"/>
</dbReference>
<keyword evidence="9" id="KW-1185">Reference proteome</keyword>
<evidence type="ECO:0000256" key="5">
    <source>
        <dbReference type="ARBA" id="ARBA00081149"/>
    </source>
</evidence>
<dbReference type="FunFam" id="2.40.128.20:FF:000001">
    <property type="entry name" value="Fatty acid-binding protein, adipocyte"/>
    <property type="match status" value="1"/>
</dbReference>
<feature type="domain" description="Cytosolic fatty-acid binding proteins" evidence="7">
    <location>
        <begin position="6"/>
        <end position="23"/>
    </location>
</feature>
<dbReference type="PANTHER" id="PTHR11955">
    <property type="entry name" value="FATTY ACID BINDING PROTEIN"/>
    <property type="match status" value="1"/>
</dbReference>
<comment type="similarity">
    <text evidence="1 6">Belongs to the calycin superfamily. Fatty-acid binding protein (FABP) family.</text>
</comment>
<dbReference type="Gene3D" id="2.40.128.20">
    <property type="match status" value="1"/>
</dbReference>
<dbReference type="EMBL" id="OU895878">
    <property type="protein sequence ID" value="CAG9804501.1"/>
    <property type="molecule type" value="Genomic_DNA"/>
</dbReference>
<name>A0A9N9WSL8_9DIPT</name>
<comment type="function">
    <text evidence="3">Binds fatty acids in a 1:1 molar ratio.</text>
</comment>
<sequence>MAWEGKKYKLDKQENFEEYMKAIGVGMVLRKMGMTVSPTCYLVKNGDEYSFHTDSTFKSSVIKFKLGEEFENETLDGRKVQTVITLDGDTMTQVEKGEKKSEIIREFSDTELVVTCTFDEIVSKRWYKLVA</sequence>
<protein>
    <recommendedName>
        <fullName evidence="4">Fatty acid-binding protein, muscle</fullName>
    </recommendedName>
    <alternativeName>
        <fullName evidence="5">M-FABP</fullName>
    </alternativeName>
</protein>
<evidence type="ECO:0000256" key="6">
    <source>
        <dbReference type="RuleBase" id="RU003696"/>
    </source>
</evidence>
<dbReference type="PROSITE" id="PS00214">
    <property type="entry name" value="FABP"/>
    <property type="match status" value="1"/>
</dbReference>
<dbReference type="AlphaFoldDB" id="A0A9N9WSL8"/>
<keyword evidence="2" id="KW-0446">Lipid-binding</keyword>
<evidence type="ECO:0000313" key="9">
    <source>
        <dbReference type="Proteomes" id="UP001153620"/>
    </source>
</evidence>
<evidence type="ECO:0000259" key="7">
    <source>
        <dbReference type="PROSITE" id="PS00214"/>
    </source>
</evidence>
<evidence type="ECO:0000256" key="2">
    <source>
        <dbReference type="ARBA" id="ARBA00023121"/>
    </source>
</evidence>
<reference evidence="8" key="1">
    <citation type="submission" date="2022-01" db="EMBL/GenBank/DDBJ databases">
        <authorList>
            <person name="King R."/>
        </authorList>
    </citation>
    <scope>NUCLEOTIDE SEQUENCE</scope>
</reference>
<evidence type="ECO:0000256" key="1">
    <source>
        <dbReference type="ARBA" id="ARBA00008390"/>
    </source>
</evidence>
<evidence type="ECO:0000256" key="3">
    <source>
        <dbReference type="ARBA" id="ARBA00057009"/>
    </source>
</evidence>
<gene>
    <name evidence="8" type="ORF">CHIRRI_LOCUS7384</name>
</gene>
<dbReference type="OrthoDB" id="354351at2759"/>
<proteinExistence type="inferred from homology"/>
<dbReference type="InterPro" id="IPR012674">
    <property type="entry name" value="Calycin"/>
</dbReference>
<accession>A0A9N9WSL8</accession>
<dbReference type="Pfam" id="PF00061">
    <property type="entry name" value="Lipocalin"/>
    <property type="match status" value="1"/>
</dbReference>
<reference evidence="8" key="2">
    <citation type="submission" date="2022-10" db="EMBL/GenBank/DDBJ databases">
        <authorList>
            <consortium name="ENA_rothamsted_submissions"/>
            <consortium name="culmorum"/>
            <person name="King R."/>
        </authorList>
    </citation>
    <scope>NUCLEOTIDE SEQUENCE</scope>
</reference>
<evidence type="ECO:0000313" key="8">
    <source>
        <dbReference type="EMBL" id="CAG9804501.1"/>
    </source>
</evidence>
<dbReference type="InterPro" id="IPR031259">
    <property type="entry name" value="ILBP"/>
</dbReference>
<dbReference type="SUPFAM" id="SSF50814">
    <property type="entry name" value="Lipocalins"/>
    <property type="match status" value="1"/>
</dbReference>
<dbReference type="Proteomes" id="UP001153620">
    <property type="component" value="Chromosome 2"/>
</dbReference>
<dbReference type="GO" id="GO:0005504">
    <property type="term" value="F:fatty acid binding"/>
    <property type="evidence" value="ECO:0007669"/>
    <property type="project" value="UniProtKB-ARBA"/>
</dbReference>